<evidence type="ECO:0000313" key="2">
    <source>
        <dbReference type="Proteomes" id="UP000245206"/>
    </source>
</evidence>
<keyword evidence="2" id="KW-1185">Reference proteome</keyword>
<comment type="caution">
    <text evidence="1">The sequence shown here is derived from an EMBL/GenBank/DDBJ whole genome shotgun (WGS) entry which is preliminary data.</text>
</comment>
<protein>
    <submittedName>
        <fullName evidence="1">Uncharacterized protein</fullName>
    </submittedName>
</protein>
<sequence>MPERKKPILTNVPIKPIAHRGDYIVGTEKELSTEEWKQLLQGFGTYQLELQIKMKPAYRIQFVVDPGLETLKMELKQNPSIRYVETNAILEKKNSTSNP</sequence>
<dbReference type="EMBL" id="BFAZ01000010">
    <property type="protein sequence ID" value="GBF44127.1"/>
    <property type="molecule type" value="Genomic_DNA"/>
</dbReference>
<proteinExistence type="predicted"/>
<gene>
    <name evidence="1" type="ORF">LPTSP2_34300</name>
</gene>
<dbReference type="OrthoDB" id="331789at2"/>
<dbReference type="Proteomes" id="UP000245206">
    <property type="component" value="Unassembled WGS sequence"/>
</dbReference>
<dbReference type="RefSeq" id="WP_108961110.1">
    <property type="nucleotide sequence ID" value="NZ_BFAZ01000010.1"/>
</dbReference>
<accession>A0A2P2DHK6</accession>
<evidence type="ECO:0000313" key="1">
    <source>
        <dbReference type="EMBL" id="GBF44127.1"/>
    </source>
</evidence>
<organism evidence="1 2">
    <name type="scientific">Leptospira ellinghausenii</name>
    <dbReference type="NCBI Taxonomy" id="1917822"/>
    <lineage>
        <taxon>Bacteria</taxon>
        <taxon>Pseudomonadati</taxon>
        <taxon>Spirochaetota</taxon>
        <taxon>Spirochaetia</taxon>
        <taxon>Leptospirales</taxon>
        <taxon>Leptospiraceae</taxon>
        <taxon>Leptospira</taxon>
    </lineage>
</organism>
<name>A0A2P2DHK6_9LEPT</name>
<dbReference type="AlphaFoldDB" id="A0A2P2DHK6"/>
<reference evidence="2" key="1">
    <citation type="journal article" date="2019" name="Microbiol. Immunol.">
        <title>Molecular and phenotypic characterization of Leptospira johnsonii sp. nov., Leptospira ellinghausenii sp. nov. and Leptospira ryugenii sp. nov. isolated from soil and water in Japan.</title>
        <authorList>
            <person name="Masuzawa T."/>
            <person name="Saito M."/>
            <person name="Nakao R."/>
            <person name="Nikaido Y."/>
            <person name="Matsumoto M."/>
            <person name="Ogawa M."/>
            <person name="Yokoyama M."/>
            <person name="Hidaka Y."/>
            <person name="Tomita J."/>
            <person name="Sakakibara K."/>
            <person name="Suzuki K."/>
            <person name="Yasuda S."/>
            <person name="Sato H."/>
            <person name="Yamaguchi M."/>
            <person name="Yoshida S.I."/>
            <person name="Koizumi N."/>
            <person name="Kawamura Y."/>
        </authorList>
    </citation>
    <scope>NUCLEOTIDE SEQUENCE [LARGE SCALE GENOMIC DNA]</scope>
    <source>
        <strain evidence="2">E18</strain>
    </source>
</reference>